<comment type="subcellular location">
    <subcellularLocation>
        <location evidence="8">Cytoplasm</location>
    </subcellularLocation>
</comment>
<dbReference type="GO" id="GO:0005525">
    <property type="term" value="F:GTP binding"/>
    <property type="evidence" value="ECO:0007669"/>
    <property type="project" value="UniProtKB-UniRule"/>
</dbReference>
<feature type="binding site" evidence="8">
    <location>
        <position position="101"/>
    </location>
    <ligand>
        <name>GTP</name>
        <dbReference type="ChEBI" id="CHEBI:37565"/>
    </ligand>
</feature>
<dbReference type="PANTHER" id="PTHR19136:SF81">
    <property type="entry name" value="MOLYBDENUM COFACTOR GUANYLYLTRANSFERASE"/>
    <property type="match status" value="1"/>
</dbReference>
<dbReference type="PANTHER" id="PTHR19136">
    <property type="entry name" value="MOLYBDENUM COFACTOR GUANYLYLTRANSFERASE"/>
    <property type="match status" value="1"/>
</dbReference>
<comment type="function">
    <text evidence="8">Transfers a GMP moiety from GTP to Mo-molybdopterin (Mo-MPT) cofactor (Moco or molybdenum cofactor) to form Mo-molybdopterin guanine dinucleotide (Mo-MGD) cofactor.</text>
</comment>
<proteinExistence type="inferred from homology"/>
<protein>
    <recommendedName>
        <fullName evidence="8">Probable molybdenum cofactor guanylyltransferase</fullName>
        <shortName evidence="8">MoCo guanylyltransferase</shortName>
        <ecNumber evidence="8">2.7.7.77</ecNumber>
    </recommendedName>
    <alternativeName>
        <fullName evidence="8">GTP:molybdopterin guanylyltransferase</fullName>
    </alternativeName>
    <alternativeName>
        <fullName evidence="8">Mo-MPT guanylyltransferase</fullName>
    </alternativeName>
    <alternativeName>
        <fullName evidence="8">Molybdopterin guanylyltransferase</fullName>
    </alternativeName>
    <alternativeName>
        <fullName evidence="8">Molybdopterin-guanine dinucleotide synthase</fullName>
        <shortName evidence="8">MGD synthase</shortName>
    </alternativeName>
</protein>
<feature type="binding site" evidence="8">
    <location>
        <position position="48"/>
    </location>
    <ligand>
        <name>GTP</name>
        <dbReference type="ChEBI" id="CHEBI:37565"/>
    </ligand>
</feature>
<evidence type="ECO:0000313" key="10">
    <source>
        <dbReference type="EMBL" id="MBV0901957.1"/>
    </source>
</evidence>
<evidence type="ECO:0000256" key="7">
    <source>
        <dbReference type="ARBA" id="ARBA00023150"/>
    </source>
</evidence>
<keyword evidence="11" id="KW-1185">Reference proteome</keyword>
<name>A0AA41G876_9EURY</name>
<dbReference type="RefSeq" id="WP_162413141.1">
    <property type="nucleotide sequence ID" value="NZ_JAHQXE010000002.1"/>
</dbReference>
<keyword evidence="3 8" id="KW-0479">Metal-binding</keyword>
<feature type="binding site" evidence="8">
    <location>
        <position position="20"/>
    </location>
    <ligand>
        <name>GTP</name>
        <dbReference type="ChEBI" id="CHEBI:37565"/>
    </ligand>
</feature>
<keyword evidence="6 8" id="KW-0342">GTP-binding</keyword>
<feature type="binding site" evidence="8">
    <location>
        <position position="72"/>
    </location>
    <ligand>
        <name>GTP</name>
        <dbReference type="ChEBI" id="CHEBI:37565"/>
    </ligand>
</feature>
<keyword evidence="5 8" id="KW-0460">Magnesium</keyword>
<dbReference type="GO" id="GO:0061603">
    <property type="term" value="F:molybdenum cofactor guanylyltransferase activity"/>
    <property type="evidence" value="ECO:0007669"/>
    <property type="project" value="UniProtKB-EC"/>
</dbReference>
<comment type="caution">
    <text evidence="10">The sequence shown here is derived from an EMBL/GenBank/DDBJ whole genome shotgun (WGS) entry which is preliminary data.</text>
</comment>
<evidence type="ECO:0000256" key="3">
    <source>
        <dbReference type="ARBA" id="ARBA00022723"/>
    </source>
</evidence>
<sequence>MRTGVVVAGGRSTRFGGRDKAVADLAGTPMIRRVADRLDSAVDGLVVNCRAEQVTSITAALDGLDGVTFATDERPDEGPVAGVAAGLAAVESEYAAVVACDMPLVDPAFVTYLFERARGRDGAVPRPDEWLQPAQAVYRTEPMLAACRGALERGERRLRDAVAELDCAVVQREAIRRHGALPSLENVNTPAELDAVAEQL</sequence>
<gene>
    <name evidence="8" type="primary">mobA</name>
    <name evidence="10" type="ORF">KTS37_09170</name>
</gene>
<evidence type="ECO:0000259" key="9">
    <source>
        <dbReference type="Pfam" id="PF12804"/>
    </source>
</evidence>
<comment type="cofactor">
    <cofactor evidence="8">
        <name>Mg(2+)</name>
        <dbReference type="ChEBI" id="CHEBI:18420"/>
    </cofactor>
</comment>
<evidence type="ECO:0000313" key="11">
    <source>
        <dbReference type="Proteomes" id="UP001166304"/>
    </source>
</evidence>
<accession>A0AA41G876</accession>
<comment type="domain">
    <text evidence="8">The N-terminal domain determines nucleotide recognition and specific binding, while the C-terminal domain determines the specific binding to the target protein.</text>
</comment>
<evidence type="ECO:0000256" key="8">
    <source>
        <dbReference type="HAMAP-Rule" id="MF_00316"/>
    </source>
</evidence>
<reference evidence="10" key="1">
    <citation type="submission" date="2021-06" db="EMBL/GenBank/DDBJ databases">
        <title>New haloarchaea isolates fom saline soil.</title>
        <authorList>
            <person name="Duran-Viseras A."/>
            <person name="Sanchez-Porro C.S."/>
            <person name="Ventosa A."/>
        </authorList>
    </citation>
    <scope>NUCLEOTIDE SEQUENCE</scope>
    <source>
        <strain evidence="10">JCM 18369</strain>
    </source>
</reference>
<dbReference type="AlphaFoldDB" id="A0AA41G876"/>
<keyword evidence="4 8" id="KW-0547">Nucleotide-binding</keyword>
<dbReference type="InterPro" id="IPR025877">
    <property type="entry name" value="MobA-like_NTP_Trfase"/>
</dbReference>
<dbReference type="InterPro" id="IPR029044">
    <property type="entry name" value="Nucleotide-diphossugar_trans"/>
</dbReference>
<feature type="domain" description="MobA-like NTP transferase" evidence="9">
    <location>
        <begin position="4"/>
        <end position="160"/>
    </location>
</feature>
<dbReference type="EMBL" id="JAHQXE010000002">
    <property type="protein sequence ID" value="MBV0901957.1"/>
    <property type="molecule type" value="Genomic_DNA"/>
</dbReference>
<dbReference type="SUPFAM" id="SSF53448">
    <property type="entry name" value="Nucleotide-diphospho-sugar transferases"/>
    <property type="match status" value="1"/>
</dbReference>
<evidence type="ECO:0000256" key="4">
    <source>
        <dbReference type="ARBA" id="ARBA00022741"/>
    </source>
</evidence>
<dbReference type="GO" id="GO:0005737">
    <property type="term" value="C:cytoplasm"/>
    <property type="evidence" value="ECO:0007669"/>
    <property type="project" value="UniProtKB-SubCell"/>
</dbReference>
<dbReference type="Pfam" id="PF12804">
    <property type="entry name" value="NTP_transf_3"/>
    <property type="match status" value="1"/>
</dbReference>
<keyword evidence="1 8" id="KW-0963">Cytoplasm</keyword>
<evidence type="ECO:0000256" key="6">
    <source>
        <dbReference type="ARBA" id="ARBA00023134"/>
    </source>
</evidence>
<keyword evidence="2 8" id="KW-0808">Transferase</keyword>
<dbReference type="Gene3D" id="3.90.550.10">
    <property type="entry name" value="Spore Coat Polysaccharide Biosynthesis Protein SpsA, Chain A"/>
    <property type="match status" value="1"/>
</dbReference>
<dbReference type="HAMAP" id="MF_00316">
    <property type="entry name" value="MobA"/>
    <property type="match status" value="1"/>
</dbReference>
<keyword evidence="7 8" id="KW-0501">Molybdenum cofactor biosynthesis</keyword>
<dbReference type="InterPro" id="IPR013482">
    <property type="entry name" value="Molybde_CF_guanTrfase"/>
</dbReference>
<comment type="catalytic activity">
    <reaction evidence="8">
        <text>Mo-molybdopterin + GTP + H(+) = Mo-molybdopterin guanine dinucleotide + diphosphate</text>
        <dbReference type="Rhea" id="RHEA:34243"/>
        <dbReference type="ChEBI" id="CHEBI:15378"/>
        <dbReference type="ChEBI" id="CHEBI:33019"/>
        <dbReference type="ChEBI" id="CHEBI:37565"/>
        <dbReference type="ChEBI" id="CHEBI:71302"/>
        <dbReference type="ChEBI" id="CHEBI:71310"/>
        <dbReference type="EC" id="2.7.7.77"/>
    </reaction>
</comment>
<keyword evidence="10" id="KW-0548">Nucleotidyltransferase</keyword>
<evidence type="ECO:0000256" key="1">
    <source>
        <dbReference type="ARBA" id="ARBA00022490"/>
    </source>
</evidence>
<evidence type="ECO:0000256" key="5">
    <source>
        <dbReference type="ARBA" id="ARBA00022842"/>
    </source>
</evidence>
<dbReference type="EC" id="2.7.7.77" evidence="8"/>
<feature type="binding site" evidence="8">
    <location>
        <position position="101"/>
    </location>
    <ligand>
        <name>Mg(2+)</name>
        <dbReference type="ChEBI" id="CHEBI:18420"/>
    </ligand>
</feature>
<organism evidence="10 11">
    <name type="scientific">Haloarcula salina</name>
    <dbReference type="NCBI Taxonomy" id="1429914"/>
    <lineage>
        <taxon>Archaea</taxon>
        <taxon>Methanobacteriati</taxon>
        <taxon>Methanobacteriota</taxon>
        <taxon>Stenosarchaea group</taxon>
        <taxon>Halobacteria</taxon>
        <taxon>Halobacteriales</taxon>
        <taxon>Haloarculaceae</taxon>
        <taxon>Haloarcula</taxon>
    </lineage>
</organism>
<dbReference type="GO" id="GO:0046872">
    <property type="term" value="F:metal ion binding"/>
    <property type="evidence" value="ECO:0007669"/>
    <property type="project" value="UniProtKB-KW"/>
</dbReference>
<feature type="binding site" evidence="8">
    <location>
        <begin position="7"/>
        <end position="9"/>
    </location>
    <ligand>
        <name>GTP</name>
        <dbReference type="ChEBI" id="CHEBI:37565"/>
    </ligand>
</feature>
<dbReference type="Proteomes" id="UP001166304">
    <property type="component" value="Unassembled WGS sequence"/>
</dbReference>
<dbReference type="CDD" id="cd02503">
    <property type="entry name" value="MobA"/>
    <property type="match status" value="1"/>
</dbReference>
<evidence type="ECO:0000256" key="2">
    <source>
        <dbReference type="ARBA" id="ARBA00022679"/>
    </source>
</evidence>
<comment type="similarity">
    <text evidence="8">Belongs to the MobA family.</text>
</comment>
<dbReference type="GO" id="GO:0006777">
    <property type="term" value="P:Mo-molybdopterin cofactor biosynthetic process"/>
    <property type="evidence" value="ECO:0007669"/>
    <property type="project" value="UniProtKB-KW"/>
</dbReference>